<sequence>LSYCASLYPFQVAISKDDTVIFDGAGDKKAIEERCEQFVCCNIVLVQGDSKLIDALPDV</sequence>
<protein>
    <submittedName>
        <fullName evidence="1">Uncharacterized protein</fullName>
    </submittedName>
</protein>
<dbReference type="InterPro" id="IPR027409">
    <property type="entry name" value="GroEL-like_apical_dom_sf"/>
</dbReference>
<dbReference type="Proteomes" id="UP000652761">
    <property type="component" value="Unassembled WGS sequence"/>
</dbReference>
<comment type="caution">
    <text evidence="1">The sequence shown here is derived from an EMBL/GenBank/DDBJ whole genome shotgun (WGS) entry which is preliminary data.</text>
</comment>
<proteinExistence type="predicted"/>
<evidence type="ECO:0000313" key="2">
    <source>
        <dbReference type="Proteomes" id="UP000652761"/>
    </source>
</evidence>
<dbReference type="AlphaFoldDB" id="A0A843XP14"/>
<evidence type="ECO:0000313" key="1">
    <source>
        <dbReference type="EMBL" id="MQM21479.1"/>
    </source>
</evidence>
<organism evidence="1 2">
    <name type="scientific">Colocasia esculenta</name>
    <name type="common">Wild taro</name>
    <name type="synonym">Arum esculentum</name>
    <dbReference type="NCBI Taxonomy" id="4460"/>
    <lineage>
        <taxon>Eukaryota</taxon>
        <taxon>Viridiplantae</taxon>
        <taxon>Streptophyta</taxon>
        <taxon>Embryophyta</taxon>
        <taxon>Tracheophyta</taxon>
        <taxon>Spermatophyta</taxon>
        <taxon>Magnoliopsida</taxon>
        <taxon>Liliopsida</taxon>
        <taxon>Araceae</taxon>
        <taxon>Aroideae</taxon>
        <taxon>Colocasieae</taxon>
        <taxon>Colocasia</taxon>
    </lineage>
</organism>
<dbReference type="OrthoDB" id="786878at2759"/>
<dbReference type="EMBL" id="NMUH01011091">
    <property type="protein sequence ID" value="MQM21479.1"/>
    <property type="molecule type" value="Genomic_DNA"/>
</dbReference>
<reference evidence="1" key="1">
    <citation type="submission" date="2017-07" db="EMBL/GenBank/DDBJ databases">
        <title>Taro Niue Genome Assembly and Annotation.</title>
        <authorList>
            <person name="Atibalentja N."/>
            <person name="Keating K."/>
            <person name="Fields C.J."/>
        </authorList>
    </citation>
    <scope>NUCLEOTIDE SEQUENCE</scope>
    <source>
        <strain evidence="1">Niue_2</strain>
        <tissue evidence="1">Leaf</tissue>
    </source>
</reference>
<name>A0A843XP14_COLES</name>
<feature type="non-terminal residue" evidence="1">
    <location>
        <position position="1"/>
    </location>
</feature>
<dbReference type="Gene3D" id="3.50.7.10">
    <property type="entry name" value="GroEL"/>
    <property type="match status" value="1"/>
</dbReference>
<gene>
    <name evidence="1" type="ORF">Taro_054518</name>
</gene>
<keyword evidence="2" id="KW-1185">Reference proteome</keyword>
<accession>A0A843XP14</accession>